<dbReference type="InterPro" id="IPR003607">
    <property type="entry name" value="HD/PDEase_dom"/>
</dbReference>
<keyword evidence="10" id="KW-1185">Reference proteome</keyword>
<evidence type="ECO:0000313" key="9">
    <source>
        <dbReference type="EMBL" id="MFC3702631.1"/>
    </source>
</evidence>
<dbReference type="SMART" id="SM00471">
    <property type="entry name" value="HDc"/>
    <property type="match status" value="1"/>
</dbReference>
<sequence>MATFRFFALLDRLRWIKRWGLKRNVIEENVMEHSWQVATIAHTLAEIRFHVLKQPSHEYTPEQVATTALYHDCSEVITGDMPTPIKYHSTTIRKAYQTIEDEAEHELFNQLPESLQPSFKHHMLHKHIHPEVAKLVKYADKISAFLKCQGELQAGNAEFKQAAKVIESDIREMNSPEVDYFMSNFVESYQLTIDELLSQHDSLIAQS</sequence>
<keyword evidence="6" id="KW-0479">Metal-binding</keyword>
<dbReference type="NCBIfam" id="NF003009">
    <property type="entry name" value="PRK03826.1"/>
    <property type="match status" value="1"/>
</dbReference>
<protein>
    <recommendedName>
        <fullName evidence="5">5'-deoxynucleotidase</fullName>
        <ecNumber evidence="5">3.1.3.89</ecNumber>
    </recommendedName>
</protein>
<evidence type="ECO:0000256" key="1">
    <source>
        <dbReference type="ARBA" id="ARBA00001638"/>
    </source>
</evidence>
<dbReference type="Pfam" id="PF12917">
    <property type="entry name" value="YfbR-like"/>
    <property type="match status" value="1"/>
</dbReference>
<comment type="cofactor">
    <cofactor evidence="3">
        <name>Co(2+)</name>
        <dbReference type="ChEBI" id="CHEBI:48828"/>
    </cofactor>
</comment>
<dbReference type="PANTHER" id="PTHR11845">
    <property type="entry name" value="5'-DEOXYNUCLEOTIDASE HDDC2"/>
    <property type="match status" value="1"/>
</dbReference>
<evidence type="ECO:0000256" key="6">
    <source>
        <dbReference type="ARBA" id="ARBA00022723"/>
    </source>
</evidence>
<feature type="domain" description="HD" evidence="8">
    <location>
        <begin position="30"/>
        <end position="145"/>
    </location>
</feature>
<dbReference type="InterPro" id="IPR006674">
    <property type="entry name" value="HD_domain"/>
</dbReference>
<organism evidence="9 10">
    <name type="scientific">Reinekea marina</name>
    <dbReference type="NCBI Taxonomy" id="1310421"/>
    <lineage>
        <taxon>Bacteria</taxon>
        <taxon>Pseudomonadati</taxon>
        <taxon>Pseudomonadota</taxon>
        <taxon>Gammaproteobacteria</taxon>
        <taxon>Oceanospirillales</taxon>
        <taxon>Saccharospirillaceae</taxon>
        <taxon>Reinekea</taxon>
    </lineage>
</organism>
<comment type="subunit">
    <text evidence="4">Homodimer.</text>
</comment>
<reference evidence="10" key="1">
    <citation type="journal article" date="2019" name="Int. J. Syst. Evol. Microbiol.">
        <title>The Global Catalogue of Microorganisms (GCM) 10K type strain sequencing project: providing services to taxonomists for standard genome sequencing and annotation.</title>
        <authorList>
            <consortium name="The Broad Institute Genomics Platform"/>
            <consortium name="The Broad Institute Genome Sequencing Center for Infectious Disease"/>
            <person name="Wu L."/>
            <person name="Ma J."/>
        </authorList>
    </citation>
    <scope>NUCLEOTIDE SEQUENCE [LARGE SCALE GENOMIC DNA]</scope>
    <source>
        <strain evidence="10">CECT 8288</strain>
    </source>
</reference>
<dbReference type="GO" id="GO:0002953">
    <property type="term" value="F:5'-deoxynucleotidase activity"/>
    <property type="evidence" value="ECO:0007669"/>
    <property type="project" value="UniProtKB-EC"/>
</dbReference>
<dbReference type="EMBL" id="JBHRYN010000014">
    <property type="protein sequence ID" value="MFC3702631.1"/>
    <property type="molecule type" value="Genomic_DNA"/>
</dbReference>
<dbReference type="PROSITE" id="PS51831">
    <property type="entry name" value="HD"/>
    <property type="match status" value="1"/>
</dbReference>
<evidence type="ECO:0000259" key="8">
    <source>
        <dbReference type="PROSITE" id="PS51831"/>
    </source>
</evidence>
<evidence type="ECO:0000256" key="2">
    <source>
        <dbReference type="ARBA" id="ARBA00001936"/>
    </source>
</evidence>
<evidence type="ECO:0000256" key="5">
    <source>
        <dbReference type="ARBA" id="ARBA00012964"/>
    </source>
</evidence>
<dbReference type="PANTHER" id="PTHR11845:SF13">
    <property type="entry name" value="5'-DEOXYNUCLEOTIDASE HDDC2"/>
    <property type="match status" value="1"/>
</dbReference>
<evidence type="ECO:0000313" key="10">
    <source>
        <dbReference type="Proteomes" id="UP001595710"/>
    </source>
</evidence>
<gene>
    <name evidence="9" type="primary">yfbR</name>
    <name evidence="9" type="ORF">ACFOND_13385</name>
</gene>
<comment type="catalytic activity">
    <reaction evidence="1">
        <text>a 2'-deoxyribonucleoside 5'-phosphate + H2O = a 2'-deoxyribonucleoside + phosphate</text>
        <dbReference type="Rhea" id="RHEA:36167"/>
        <dbReference type="ChEBI" id="CHEBI:15377"/>
        <dbReference type="ChEBI" id="CHEBI:18274"/>
        <dbReference type="ChEBI" id="CHEBI:43474"/>
        <dbReference type="ChEBI" id="CHEBI:65317"/>
        <dbReference type="EC" id="3.1.3.89"/>
    </reaction>
</comment>
<dbReference type="RefSeq" id="WP_215998836.1">
    <property type="nucleotide sequence ID" value="NZ_JBHRYN010000014.1"/>
</dbReference>
<proteinExistence type="predicted"/>
<dbReference type="EC" id="3.1.3.89" evidence="5"/>
<evidence type="ECO:0000256" key="7">
    <source>
        <dbReference type="ARBA" id="ARBA00022801"/>
    </source>
</evidence>
<dbReference type="InterPro" id="IPR039356">
    <property type="entry name" value="YfbR/HDDC2"/>
</dbReference>
<dbReference type="Proteomes" id="UP001595710">
    <property type="component" value="Unassembled WGS sequence"/>
</dbReference>
<name>A0ABV7WV01_9GAMM</name>
<evidence type="ECO:0000256" key="3">
    <source>
        <dbReference type="ARBA" id="ARBA00001941"/>
    </source>
</evidence>
<comment type="cofactor">
    <cofactor evidence="2">
        <name>Mn(2+)</name>
        <dbReference type="ChEBI" id="CHEBI:29035"/>
    </cofactor>
</comment>
<keyword evidence="7 9" id="KW-0378">Hydrolase</keyword>
<comment type="caution">
    <text evidence="9">The sequence shown here is derived from an EMBL/GenBank/DDBJ whole genome shotgun (WGS) entry which is preliminary data.</text>
</comment>
<evidence type="ECO:0000256" key="4">
    <source>
        <dbReference type="ARBA" id="ARBA00011738"/>
    </source>
</evidence>
<accession>A0ABV7WV01</accession>